<feature type="region of interest" description="Disordered" evidence="1">
    <location>
        <begin position="738"/>
        <end position="793"/>
    </location>
</feature>
<dbReference type="Proteomes" id="UP001057375">
    <property type="component" value="Unassembled WGS sequence"/>
</dbReference>
<sequence>IRTHGHSEINKGLERLLTCTQCYLVGLKRKRGRKGKGNGKYRKSEKFIEHGRIAKGVQIALQKSLPVDANTASAAIGVQHPDLPSGVAPFVHIPSDTPPIIITASDIIESAKKQASLSHGGLSGIPSDVWRSVLMDKASAETFAFMSTYFVSNPSVLPNFLSSKVFVLRKPRSTDMLSTQSYRTIAMAELPLRILHRAILAKIGAPCHPCQYGDGVPDGALKAAYHVLLCIALCDQTQKPIRILQIDSSNAFNTLSKNSIMESLRRKNVNSTLQNYISFFLSNQPRYVANKDGSLTHIVSPRGALQGDCLSMKLYNVSVDDIIQEVCRHFDSISVEIDGHTLTLTPVVFYADDMTLMTQFDNITEILDFVRSRLRARLLDVKPSKCLFFSNREDDSTPMIDDTPITRRLLTREKEPLNTVDDKVHKVIDDLKTLSGRISPHHIFRALRSALDKELCATIRNTLSIDESIDDSILSLPPDMGGLGLPLLQPTRPSLMSGAASVLLHSDTLRNPPRLRARLLDVKPSKCLFFSNREDDSTPMIDDTPITRVDSLYFLGYLLTREKEPLNTVDDKVHKVIDDLKTLSGRISPHHIFRALRSALDKELCATIRNTLSIDESIDDSILSLPPDMGGLGLPLLQPTRPSLMSGAASVLLHSDTLRNPLLSLIYHNDNCGPAIIPLLQEIHDACIALFKVADNTPLQASDTLVSSGSGFTVSSPEHKSWIKFQLRHWADSCLTSQSEIKPPSTPIAPDAPPPLGDSPVDDPGIPVSSQPPPQSSAPQVNQTSPGPVDSATHLSPAEEEILDFLEWAEEQEADDTTGYTPCPTFENPLSSVFTKPGVKKYKHQLHEASFNSLVLSLRNTIVEAHDADILIDPEHIDQDTDDLLRTRAQGTRASLQLLSLIAASDPSNIFSSLLKTVFGRLLNAPSFRMLLADSYGYLCPGISVTEKCPHCDSQLDFVSSTNHSKVCRRIRPNITGRHDDIRSLSAAWLEEVLGLPITQEDTHLLRHLNTRTLRADIVAHAFGTSDWSRNLVFDAQITEVISTKIILDFTRRIAATGNSVTGIVELGREIIHACLARKESNKRSEYTPNPPPGSEIDPRYSFDFYPMIFSSTGIVGESFQEFLALVLYDVSNLLNKCDRSGSVL</sequence>
<dbReference type="EMBL" id="BQXS01010207">
    <property type="protein sequence ID" value="GKT33308.1"/>
    <property type="molecule type" value="Genomic_DNA"/>
</dbReference>
<evidence type="ECO:0000313" key="4">
    <source>
        <dbReference type="Proteomes" id="UP001057375"/>
    </source>
</evidence>
<feature type="compositionally biased region" description="Pro residues" evidence="1">
    <location>
        <begin position="744"/>
        <end position="757"/>
    </location>
</feature>
<proteinExistence type="predicted"/>
<comment type="caution">
    <text evidence="3">The sequence shown here is derived from an EMBL/GenBank/DDBJ whole genome shotgun (WGS) entry which is preliminary data.</text>
</comment>
<protein>
    <recommendedName>
        <fullName evidence="2">Reverse transcriptase domain-containing protein</fullName>
    </recommendedName>
</protein>
<dbReference type="InterPro" id="IPR000477">
    <property type="entry name" value="RT_dom"/>
</dbReference>
<evidence type="ECO:0000259" key="2">
    <source>
        <dbReference type="Pfam" id="PF00078"/>
    </source>
</evidence>
<accession>A0ABQ5KLD1</accession>
<reference evidence="3" key="1">
    <citation type="submission" date="2022-03" db="EMBL/GenBank/DDBJ databases">
        <title>Draft genome sequence of Aduncisulcus paluster, a free-living microaerophilic Fornicata.</title>
        <authorList>
            <person name="Yuyama I."/>
            <person name="Kume K."/>
            <person name="Tamura T."/>
            <person name="Inagaki Y."/>
            <person name="Hashimoto T."/>
        </authorList>
    </citation>
    <scope>NUCLEOTIDE SEQUENCE</scope>
    <source>
        <strain evidence="3">NY0171</strain>
    </source>
</reference>
<gene>
    <name evidence="3" type="ORF">ADUPG1_007262</name>
</gene>
<feature type="domain" description="Reverse transcriptase" evidence="2">
    <location>
        <begin position="179"/>
        <end position="390"/>
    </location>
</feature>
<name>A0ABQ5KLD1_9EUKA</name>
<evidence type="ECO:0000256" key="1">
    <source>
        <dbReference type="SAM" id="MobiDB-lite"/>
    </source>
</evidence>
<organism evidence="3 4">
    <name type="scientific">Aduncisulcus paluster</name>
    <dbReference type="NCBI Taxonomy" id="2918883"/>
    <lineage>
        <taxon>Eukaryota</taxon>
        <taxon>Metamonada</taxon>
        <taxon>Carpediemonas-like organisms</taxon>
        <taxon>Aduncisulcus</taxon>
    </lineage>
</organism>
<evidence type="ECO:0000313" key="3">
    <source>
        <dbReference type="EMBL" id="GKT33308.1"/>
    </source>
</evidence>
<dbReference type="Pfam" id="PF00078">
    <property type="entry name" value="RVT_1"/>
    <property type="match status" value="1"/>
</dbReference>
<feature type="non-terminal residue" evidence="3">
    <location>
        <position position="1"/>
    </location>
</feature>
<keyword evidence="4" id="KW-1185">Reference proteome</keyword>